<dbReference type="InterPro" id="IPR001967">
    <property type="entry name" value="Peptidase_S11_N"/>
</dbReference>
<dbReference type="PANTHER" id="PTHR21581:SF33">
    <property type="entry name" value="D-ALANYL-D-ALANINE CARBOXYPEPTIDASE DACB"/>
    <property type="match status" value="1"/>
</dbReference>
<dbReference type="InterPro" id="IPR012338">
    <property type="entry name" value="Beta-lactam/transpept-like"/>
</dbReference>
<evidence type="ECO:0000259" key="10">
    <source>
        <dbReference type="Pfam" id="PF00768"/>
    </source>
</evidence>
<sequence length="379" mass="42737">MKIRRLVSTFIITSFILFFYSAMNVQATSDHLTLHSETAILMEAKSGQILFEKEMNQPMYPASITKIITGIIAIEKGNLDDIVTVSENARKVVGTRVYLLEDEKVDLKKLVQGLLINSGNDAGTAIAEHLAGNEKNFATVMNEFVKKEIGVHNTNFENPHGLFSEEHITTAYDMAKITQYAMNNELFRDIVGTKEMEWIGEGWETTIHNHHRLLWDYEGATGVKNGYVSQSGFTLVTTALRDGTEYIVVTLNAPTARLAYSDTIALLDYGFEHFQTNKLPKDRLFTSNNGAEFELENDFYYVSRNDDEVLIEVSNAGRVSIKNEANQLIASKVLKKVGDKYKMALEESEAIQNEKNVESEEPNLVRWLIQVLSIFGKND</sequence>
<dbReference type="PANTHER" id="PTHR21581">
    <property type="entry name" value="D-ALANYL-D-ALANINE CARBOXYPEPTIDASE"/>
    <property type="match status" value="1"/>
</dbReference>
<dbReference type="AlphaFoldDB" id="W4QVW2"/>
<dbReference type="STRING" id="1236973.JCM9157_2543"/>
<keyword evidence="2" id="KW-0732">Signal</keyword>
<protein>
    <submittedName>
        <fullName evidence="11">D-alanyl-D-alanine carboxypeptidase</fullName>
    </submittedName>
</protein>
<evidence type="ECO:0000256" key="2">
    <source>
        <dbReference type="ARBA" id="ARBA00022729"/>
    </source>
</evidence>
<feature type="binding site" evidence="8">
    <location>
        <position position="224"/>
    </location>
    <ligand>
        <name>substrate</name>
    </ligand>
</feature>
<proteinExistence type="inferred from homology"/>
<keyword evidence="3" id="KW-0378">Hydrolase</keyword>
<dbReference type="InterPro" id="IPR018044">
    <property type="entry name" value="Peptidase_S11"/>
</dbReference>
<keyword evidence="11" id="KW-0121">Carboxypeptidase</keyword>
<feature type="active site" description="Acyl-ester intermediate" evidence="7">
    <location>
        <position position="63"/>
    </location>
</feature>
<evidence type="ECO:0000256" key="1">
    <source>
        <dbReference type="ARBA" id="ARBA00007164"/>
    </source>
</evidence>
<evidence type="ECO:0000256" key="5">
    <source>
        <dbReference type="ARBA" id="ARBA00022984"/>
    </source>
</evidence>
<gene>
    <name evidence="11" type="ORF">JCM9157_2543</name>
</gene>
<comment type="similarity">
    <text evidence="1 9">Belongs to the peptidase S11 family.</text>
</comment>
<dbReference type="EMBL" id="BAUV01000018">
    <property type="protein sequence ID" value="GAE35439.1"/>
    <property type="molecule type" value="Genomic_DNA"/>
</dbReference>
<dbReference type="GO" id="GO:0071555">
    <property type="term" value="P:cell wall organization"/>
    <property type="evidence" value="ECO:0007669"/>
    <property type="project" value="UniProtKB-KW"/>
</dbReference>
<evidence type="ECO:0000256" key="8">
    <source>
        <dbReference type="PIRSR" id="PIRSR618044-2"/>
    </source>
</evidence>
<dbReference type="Gene3D" id="3.40.710.10">
    <property type="entry name" value="DD-peptidase/beta-lactamase superfamily"/>
    <property type="match status" value="1"/>
</dbReference>
<feature type="active site" description="Proton acceptor" evidence="7">
    <location>
        <position position="66"/>
    </location>
</feature>
<dbReference type="GO" id="GO:0009002">
    <property type="term" value="F:serine-type D-Ala-D-Ala carboxypeptidase activity"/>
    <property type="evidence" value="ECO:0007669"/>
    <property type="project" value="InterPro"/>
</dbReference>
<evidence type="ECO:0000256" key="3">
    <source>
        <dbReference type="ARBA" id="ARBA00022801"/>
    </source>
</evidence>
<keyword evidence="4" id="KW-0133">Cell shape</keyword>
<dbReference type="RefSeq" id="WP_052013099.1">
    <property type="nucleotide sequence ID" value="NZ_BAUV01000018.1"/>
</dbReference>
<evidence type="ECO:0000256" key="7">
    <source>
        <dbReference type="PIRSR" id="PIRSR618044-1"/>
    </source>
</evidence>
<dbReference type="GO" id="GO:0006508">
    <property type="term" value="P:proteolysis"/>
    <property type="evidence" value="ECO:0007669"/>
    <property type="project" value="InterPro"/>
</dbReference>
<evidence type="ECO:0000256" key="4">
    <source>
        <dbReference type="ARBA" id="ARBA00022960"/>
    </source>
</evidence>
<evidence type="ECO:0000256" key="9">
    <source>
        <dbReference type="RuleBase" id="RU004016"/>
    </source>
</evidence>
<evidence type="ECO:0000313" key="12">
    <source>
        <dbReference type="Proteomes" id="UP000018896"/>
    </source>
</evidence>
<keyword evidence="6" id="KW-0961">Cell wall biogenesis/degradation</keyword>
<organism evidence="11 12">
    <name type="scientific">Halalkalibacter akibai (strain ATCC 43226 / DSM 21942 / CIP 109018 / JCM 9157 / 1139)</name>
    <name type="common">Bacillus akibai</name>
    <dbReference type="NCBI Taxonomy" id="1236973"/>
    <lineage>
        <taxon>Bacteria</taxon>
        <taxon>Bacillati</taxon>
        <taxon>Bacillota</taxon>
        <taxon>Bacilli</taxon>
        <taxon>Bacillales</taxon>
        <taxon>Bacillaceae</taxon>
        <taxon>Halalkalibacter</taxon>
    </lineage>
</organism>
<name>W4QVW2_HALA3</name>
<keyword evidence="11" id="KW-0645">Protease</keyword>
<feature type="active site" evidence="7">
    <location>
        <position position="118"/>
    </location>
</feature>
<accession>W4QVW2</accession>
<evidence type="ECO:0000313" key="11">
    <source>
        <dbReference type="EMBL" id="GAE35439.1"/>
    </source>
</evidence>
<dbReference type="eggNOG" id="COG1686">
    <property type="taxonomic scope" value="Bacteria"/>
</dbReference>
<dbReference type="GO" id="GO:0009252">
    <property type="term" value="P:peptidoglycan biosynthetic process"/>
    <property type="evidence" value="ECO:0007669"/>
    <property type="project" value="UniProtKB-KW"/>
</dbReference>
<dbReference type="Proteomes" id="UP000018896">
    <property type="component" value="Unassembled WGS sequence"/>
</dbReference>
<dbReference type="GO" id="GO:0008360">
    <property type="term" value="P:regulation of cell shape"/>
    <property type="evidence" value="ECO:0007669"/>
    <property type="project" value="UniProtKB-KW"/>
</dbReference>
<dbReference type="Pfam" id="PF00768">
    <property type="entry name" value="Peptidase_S11"/>
    <property type="match status" value="1"/>
</dbReference>
<evidence type="ECO:0000256" key="6">
    <source>
        <dbReference type="ARBA" id="ARBA00023316"/>
    </source>
</evidence>
<reference evidence="11 12" key="1">
    <citation type="journal article" date="2014" name="Genome Announc.">
        <title>Draft Genome Sequences of Three Alkaliphilic Bacillus Strains, Bacillus wakoensis JCM 9140T, Bacillus akibai JCM 9157T, and Bacillus hemicellulosilyticus JCM 9152T.</title>
        <authorList>
            <person name="Yuki M."/>
            <person name="Oshima K."/>
            <person name="Suda W."/>
            <person name="Oshida Y."/>
            <person name="Kitamura K."/>
            <person name="Iida T."/>
            <person name="Hattori M."/>
            <person name="Ohkuma M."/>
        </authorList>
    </citation>
    <scope>NUCLEOTIDE SEQUENCE [LARGE SCALE GENOMIC DNA]</scope>
    <source>
        <strain evidence="11 12">JCM 9157</strain>
    </source>
</reference>
<feature type="domain" description="Peptidase S11 D-alanyl-D-alanine carboxypeptidase A N-terminal" evidence="10">
    <location>
        <begin position="30"/>
        <end position="255"/>
    </location>
</feature>
<keyword evidence="5" id="KW-0573">Peptidoglycan synthesis</keyword>
<dbReference type="PRINTS" id="PR00725">
    <property type="entry name" value="DADACBPTASE1"/>
</dbReference>
<keyword evidence="12" id="KW-1185">Reference proteome</keyword>
<comment type="caution">
    <text evidence="11">The sequence shown here is derived from an EMBL/GenBank/DDBJ whole genome shotgun (WGS) entry which is preliminary data.</text>
</comment>
<dbReference type="SUPFAM" id="SSF56601">
    <property type="entry name" value="beta-lactamase/transpeptidase-like"/>
    <property type="match status" value="1"/>
</dbReference>